<dbReference type="GO" id="GO:0006955">
    <property type="term" value="P:immune response"/>
    <property type="evidence" value="ECO:0007669"/>
    <property type="project" value="InterPro"/>
</dbReference>
<accession>A0A4W4GMB4</accession>
<evidence type="ECO:0000256" key="6">
    <source>
        <dbReference type="SAM" id="SignalP"/>
    </source>
</evidence>
<name>A0A4W4GMB4_ELEEL</name>
<dbReference type="GO" id="GO:0005615">
    <property type="term" value="C:extracellular space"/>
    <property type="evidence" value="ECO:0007669"/>
    <property type="project" value="UniProtKB-KW"/>
</dbReference>
<organism evidence="7 8">
    <name type="scientific">Electrophorus electricus</name>
    <name type="common">Electric eel</name>
    <name type="synonym">Gymnotus electricus</name>
    <dbReference type="NCBI Taxonomy" id="8005"/>
    <lineage>
        <taxon>Eukaryota</taxon>
        <taxon>Metazoa</taxon>
        <taxon>Chordata</taxon>
        <taxon>Craniata</taxon>
        <taxon>Vertebrata</taxon>
        <taxon>Euteleostomi</taxon>
        <taxon>Actinopterygii</taxon>
        <taxon>Neopterygii</taxon>
        <taxon>Teleostei</taxon>
        <taxon>Ostariophysi</taxon>
        <taxon>Gymnotiformes</taxon>
        <taxon>Gymnotoidei</taxon>
        <taxon>Gymnotidae</taxon>
        <taxon>Electrophorus</taxon>
    </lineage>
</organism>
<keyword evidence="3" id="KW-0202">Cytokine</keyword>
<dbReference type="GO" id="GO:0005125">
    <property type="term" value="F:cytokine activity"/>
    <property type="evidence" value="ECO:0007669"/>
    <property type="project" value="UniProtKB-KW"/>
</dbReference>
<evidence type="ECO:0000313" key="8">
    <source>
        <dbReference type="Proteomes" id="UP000314983"/>
    </source>
</evidence>
<dbReference type="InterPro" id="IPR009079">
    <property type="entry name" value="4_helix_cytokine-like_core"/>
</dbReference>
<dbReference type="InterPro" id="IPR002069">
    <property type="entry name" value="Interferon_gamma"/>
</dbReference>
<evidence type="ECO:0000256" key="5">
    <source>
        <dbReference type="ARBA" id="ARBA00023180"/>
    </source>
</evidence>
<dbReference type="Proteomes" id="UP000314983">
    <property type="component" value="Chromosome 7"/>
</dbReference>
<dbReference type="OMA" id="TSGWMTY"/>
<dbReference type="Ensembl" id="ENSEEET00000038075.2">
    <property type="protein sequence ID" value="ENSEEEP00000037638.1"/>
    <property type="gene ID" value="ENSEEEG00000017884.2"/>
</dbReference>
<feature type="chain" id="PRO_5021184555" description="Interferon gamma" evidence="6">
    <location>
        <begin position="31"/>
        <end position="182"/>
    </location>
</feature>
<dbReference type="PANTHER" id="PTHR11419:SF0">
    <property type="entry name" value="INTERFERON GAMMA"/>
    <property type="match status" value="1"/>
</dbReference>
<evidence type="ECO:0000313" key="7">
    <source>
        <dbReference type="Ensembl" id="ENSEEEP00000037638.1"/>
    </source>
</evidence>
<reference evidence="7" key="3">
    <citation type="submission" date="2020-05" db="EMBL/GenBank/DDBJ databases">
        <title>Electrophorus electricus (electric eel) genome, fEleEle1, primary haplotype.</title>
        <authorList>
            <person name="Myers G."/>
            <person name="Meyer A."/>
            <person name="Fedrigo O."/>
            <person name="Formenti G."/>
            <person name="Rhie A."/>
            <person name="Tracey A."/>
            <person name="Sims Y."/>
            <person name="Jarvis E.D."/>
        </authorList>
    </citation>
    <scope>NUCLEOTIDE SEQUENCE [LARGE SCALE GENOMIC DNA]</scope>
</reference>
<keyword evidence="8" id="KW-1185">Reference proteome</keyword>
<keyword evidence="5" id="KW-0325">Glycoprotein</keyword>
<evidence type="ECO:0008006" key="9">
    <source>
        <dbReference type="Google" id="ProtNLM"/>
    </source>
</evidence>
<feature type="signal peptide" evidence="6">
    <location>
        <begin position="1"/>
        <end position="30"/>
    </location>
</feature>
<keyword evidence="4" id="KW-0964">Secreted</keyword>
<evidence type="ECO:0000256" key="3">
    <source>
        <dbReference type="ARBA" id="ARBA00022514"/>
    </source>
</evidence>
<reference evidence="7" key="5">
    <citation type="submission" date="2025-09" db="UniProtKB">
        <authorList>
            <consortium name="Ensembl"/>
        </authorList>
    </citation>
    <scope>IDENTIFICATION</scope>
</reference>
<dbReference type="STRING" id="8005.ENSEEEP00000037638"/>
<evidence type="ECO:0000256" key="1">
    <source>
        <dbReference type="ARBA" id="ARBA00004613"/>
    </source>
</evidence>
<dbReference type="AlphaFoldDB" id="A0A4W4GMB4"/>
<gene>
    <name evidence="7" type="primary">ifng1</name>
</gene>
<evidence type="ECO:0000256" key="4">
    <source>
        <dbReference type="ARBA" id="ARBA00022525"/>
    </source>
</evidence>
<reference evidence="8" key="1">
    <citation type="journal article" date="2014" name="Science">
        <title>Nonhuman genetics. Genomic basis for the convergent evolution of electric organs.</title>
        <authorList>
            <person name="Gallant J.R."/>
            <person name="Traeger L.L."/>
            <person name="Volkening J.D."/>
            <person name="Moffett H."/>
            <person name="Chen P.H."/>
            <person name="Novina C.D."/>
            <person name="Phillips G.N.Jr."/>
            <person name="Anand R."/>
            <person name="Wells G.B."/>
            <person name="Pinch M."/>
            <person name="Guth R."/>
            <person name="Unguez G.A."/>
            <person name="Albert J.S."/>
            <person name="Zakon H.H."/>
            <person name="Samanta M.P."/>
            <person name="Sussman M.R."/>
        </authorList>
    </citation>
    <scope>NUCLEOTIDE SEQUENCE [LARGE SCALE GENOMIC DNA]</scope>
</reference>
<comment type="similarity">
    <text evidence="2">Belongs to the type II (or gamma) interferon family.</text>
</comment>
<dbReference type="Gene3D" id="1.20.1250.10">
    <property type="match status" value="1"/>
</dbReference>
<proteinExistence type="inferred from homology"/>
<reference evidence="8" key="2">
    <citation type="journal article" date="2017" name="Sci. Adv.">
        <title>A tail of two voltages: Proteomic comparison of the three electric organs of the electric eel.</title>
        <authorList>
            <person name="Traeger L.L."/>
            <person name="Sabat G."/>
            <person name="Barrett-Wilt G.A."/>
            <person name="Wells G.B."/>
            <person name="Sussman M.R."/>
        </authorList>
    </citation>
    <scope>NUCLEOTIDE SEQUENCE [LARGE SCALE GENOMIC DNA]</scope>
</reference>
<protein>
    <recommendedName>
        <fullName evidence="9">Interferon gamma</fullName>
    </recommendedName>
</protein>
<dbReference type="GeneTree" id="ENSGT00390000007831"/>
<dbReference type="SUPFAM" id="SSF47266">
    <property type="entry name" value="4-helical cytokines"/>
    <property type="match status" value="1"/>
</dbReference>
<reference evidence="7" key="4">
    <citation type="submission" date="2025-08" db="UniProtKB">
        <authorList>
            <consortium name="Ensembl"/>
        </authorList>
    </citation>
    <scope>IDENTIFICATION</scope>
</reference>
<sequence>STDQHKCMKMRILFLGICFLTFEWMANSEAFLPENTKKCIDKLNDHYTKEDDSLYDGHPIFLKKLEHLTKNTEKSEQKLLMRIILDAYNRIFTQMKNEAQDVSVQNQLNNVKDNLNKMKEHYFPDKNDLNKYAIEVLALKESDPLVQRKALFEVERVYNEAANLAQNHRRRRQAKGSRRLRP</sequence>
<dbReference type="PANTHER" id="PTHR11419">
    <property type="entry name" value="INTERFERON GAMMA"/>
    <property type="match status" value="1"/>
</dbReference>
<dbReference type="Pfam" id="PF00714">
    <property type="entry name" value="IFN-gamma"/>
    <property type="match status" value="1"/>
</dbReference>
<evidence type="ECO:0000256" key="2">
    <source>
        <dbReference type="ARBA" id="ARBA00007566"/>
    </source>
</evidence>
<dbReference type="GO" id="GO:0005133">
    <property type="term" value="F:type II interferon receptor binding"/>
    <property type="evidence" value="ECO:0007669"/>
    <property type="project" value="InterPro"/>
</dbReference>
<keyword evidence="6" id="KW-0732">Signal</keyword>
<comment type="subcellular location">
    <subcellularLocation>
        <location evidence="1">Secreted</location>
    </subcellularLocation>
</comment>